<dbReference type="InParanoid" id="A0A165D0Y2"/>
<name>A0A165D0Y2_9BASI</name>
<dbReference type="SUPFAM" id="SSF56219">
    <property type="entry name" value="DNase I-like"/>
    <property type="match status" value="1"/>
</dbReference>
<feature type="domain" description="Inositol polyphosphate-related phosphatase" evidence="2">
    <location>
        <begin position="400"/>
        <end position="745"/>
    </location>
</feature>
<organism evidence="3 4">
    <name type="scientific">Calocera cornea HHB12733</name>
    <dbReference type="NCBI Taxonomy" id="1353952"/>
    <lineage>
        <taxon>Eukaryota</taxon>
        <taxon>Fungi</taxon>
        <taxon>Dikarya</taxon>
        <taxon>Basidiomycota</taxon>
        <taxon>Agaricomycotina</taxon>
        <taxon>Dacrymycetes</taxon>
        <taxon>Dacrymycetales</taxon>
        <taxon>Dacrymycetaceae</taxon>
        <taxon>Calocera</taxon>
    </lineage>
</organism>
<dbReference type="InterPro" id="IPR036322">
    <property type="entry name" value="WD40_repeat_dom_sf"/>
</dbReference>
<evidence type="ECO:0000313" key="4">
    <source>
        <dbReference type="Proteomes" id="UP000076842"/>
    </source>
</evidence>
<gene>
    <name evidence="3" type="ORF">CALCODRAFT_551928</name>
</gene>
<proteinExistence type="predicted"/>
<accession>A0A165D0Y2</accession>
<dbReference type="Gene3D" id="3.60.10.10">
    <property type="entry name" value="Endonuclease/exonuclease/phosphatase"/>
    <property type="match status" value="1"/>
</dbReference>
<dbReference type="InterPro" id="IPR015943">
    <property type="entry name" value="WD40/YVTN_repeat-like_dom_sf"/>
</dbReference>
<feature type="region of interest" description="Disordered" evidence="1">
    <location>
        <begin position="1"/>
        <end position="31"/>
    </location>
</feature>
<dbReference type="GO" id="GO:0046856">
    <property type="term" value="P:phosphatidylinositol dephosphorylation"/>
    <property type="evidence" value="ECO:0007669"/>
    <property type="project" value="InterPro"/>
</dbReference>
<dbReference type="SMART" id="SM00128">
    <property type="entry name" value="IPPc"/>
    <property type="match status" value="1"/>
</dbReference>
<sequence>MLPVPSPTPGNGLRKGAEDLPDATNSNRRPPHMFLDKRSFPAATHLNQYPVVAVAGSFVVVAGWTNSTTEAVLALNLSLDDTGLEWRVKEPRVTAMEFRPGTIREEDGRYLWLGTKDGHLWELDVWTGIITETRPQAHSSAVTHIFRHRQSMITIEESGKMLVFDSDEANGVNAPQMSLSPRFIRIGEKQLFAKVLGKQGQVWVSEGSAGGGTVGGAKSLSNTPTKGPAIRVYDIRSRENGGTAAYRTIVCPEALGAVTAGCILPTQPDIIYLGHEGGSLTLWSRNDEDPKFIKSVKIGPSDILALDGVMNRLWIGSRQGVIAAYDVSPWPWRVTNMWKAHGDSPITKLLVDVIGIERNHRLTVLSVGKDEKVRLWDGLLMYHWINDELLKREEEFATFRPINVLLCTWNVDAAKPEMLTGTAENATFFEQVLHSIDAPDIIVFSFQELIDLENRKLTAKTVLLGGGKRADGGLSDKVSRHYRLWYDKLVSAVRIAMPPEEPYTPILTENLVGLFSCVFVRASEKRDFKDVHITTVKRGMGGIYGNKGAIVARFAIDDTSLCFINCHLAAGQRHVRERNTDVAAVLEDKSLLPESEIEDDDNLAYGGGGDGTMALDHEICFLNGDLNYRIDQRRDAVIANVKTDNFIDLLPYDQLQKELKNNPGFRLRGFSEAPITFKPTYKYDKRSDDYDSSGKQRTPAWCDRILFRCRDPKRITPLAYKRMEPNISDHRPVVGVFRVTVKSLSHELRYKVKQQLLEEWRGEESRNLGLALTAYQQQGLLVHSQQQQ</sequence>
<dbReference type="Pfam" id="PF22669">
    <property type="entry name" value="Exo_endo_phos2"/>
    <property type="match status" value="1"/>
</dbReference>
<dbReference type="STRING" id="1353952.A0A165D0Y2"/>
<dbReference type="Gene3D" id="2.130.10.10">
    <property type="entry name" value="YVTN repeat-like/Quinoprotein amine dehydrogenase"/>
    <property type="match status" value="1"/>
</dbReference>
<reference evidence="3 4" key="1">
    <citation type="journal article" date="2016" name="Mol. Biol. Evol.">
        <title>Comparative Genomics of Early-Diverging Mushroom-Forming Fungi Provides Insights into the Origins of Lignocellulose Decay Capabilities.</title>
        <authorList>
            <person name="Nagy L.G."/>
            <person name="Riley R."/>
            <person name="Tritt A."/>
            <person name="Adam C."/>
            <person name="Daum C."/>
            <person name="Floudas D."/>
            <person name="Sun H."/>
            <person name="Yadav J.S."/>
            <person name="Pangilinan J."/>
            <person name="Larsson K.H."/>
            <person name="Matsuura K."/>
            <person name="Barry K."/>
            <person name="Labutti K."/>
            <person name="Kuo R."/>
            <person name="Ohm R.A."/>
            <person name="Bhattacharya S.S."/>
            <person name="Shirouzu T."/>
            <person name="Yoshinaga Y."/>
            <person name="Martin F.M."/>
            <person name="Grigoriev I.V."/>
            <person name="Hibbett D.S."/>
        </authorList>
    </citation>
    <scope>NUCLEOTIDE SEQUENCE [LARGE SCALE GENOMIC DNA]</scope>
    <source>
        <strain evidence="3 4">HHB12733</strain>
    </source>
</reference>
<keyword evidence="4" id="KW-1185">Reference proteome</keyword>
<evidence type="ECO:0000256" key="1">
    <source>
        <dbReference type="SAM" id="MobiDB-lite"/>
    </source>
</evidence>
<dbReference type="EMBL" id="KV424089">
    <property type="protein sequence ID" value="KZT51822.1"/>
    <property type="molecule type" value="Genomic_DNA"/>
</dbReference>
<dbReference type="SUPFAM" id="SSF50978">
    <property type="entry name" value="WD40 repeat-like"/>
    <property type="match status" value="1"/>
</dbReference>
<dbReference type="GO" id="GO:0004439">
    <property type="term" value="F:phosphatidylinositol-4,5-bisphosphate 5-phosphatase activity"/>
    <property type="evidence" value="ECO:0007669"/>
    <property type="project" value="TreeGrafter"/>
</dbReference>
<dbReference type="InterPro" id="IPR046985">
    <property type="entry name" value="IP5"/>
</dbReference>
<dbReference type="PANTHER" id="PTHR11200:SF240">
    <property type="entry name" value="INOSITOL POLYPHOSPHATE 5-PHOSPHATASE C9G1.10C-RELATED"/>
    <property type="match status" value="1"/>
</dbReference>
<evidence type="ECO:0000259" key="2">
    <source>
        <dbReference type="SMART" id="SM00128"/>
    </source>
</evidence>
<dbReference type="Proteomes" id="UP000076842">
    <property type="component" value="Unassembled WGS sequence"/>
</dbReference>
<evidence type="ECO:0000313" key="3">
    <source>
        <dbReference type="EMBL" id="KZT51822.1"/>
    </source>
</evidence>
<dbReference type="InterPro" id="IPR000300">
    <property type="entry name" value="IPPc"/>
</dbReference>
<dbReference type="AlphaFoldDB" id="A0A165D0Y2"/>
<dbReference type="OrthoDB" id="2248459at2759"/>
<dbReference type="FunCoup" id="A0A165D0Y2">
    <property type="interactions" value="39"/>
</dbReference>
<protein>
    <submittedName>
        <fullName evidence="3">DNase I-like protein</fullName>
    </submittedName>
</protein>
<dbReference type="PANTHER" id="PTHR11200">
    <property type="entry name" value="INOSITOL 5-PHOSPHATASE"/>
    <property type="match status" value="1"/>
</dbReference>
<dbReference type="InterPro" id="IPR036691">
    <property type="entry name" value="Endo/exonu/phosph_ase_sf"/>
</dbReference>